<evidence type="ECO:0000313" key="1">
    <source>
        <dbReference type="EMBL" id="PLW23020.1"/>
    </source>
</evidence>
<dbReference type="AlphaFoldDB" id="A0A2N5V406"/>
<evidence type="ECO:0000313" key="2">
    <source>
        <dbReference type="EMBL" id="PLW44731.1"/>
    </source>
</evidence>
<comment type="caution">
    <text evidence="2">The sequence shown here is derived from an EMBL/GenBank/DDBJ whole genome shotgun (WGS) entry which is preliminary data.</text>
</comment>
<organism evidence="2 3">
    <name type="scientific">Puccinia coronata f. sp. avenae</name>
    <dbReference type="NCBI Taxonomy" id="200324"/>
    <lineage>
        <taxon>Eukaryota</taxon>
        <taxon>Fungi</taxon>
        <taxon>Dikarya</taxon>
        <taxon>Basidiomycota</taxon>
        <taxon>Pucciniomycotina</taxon>
        <taxon>Pucciniomycetes</taxon>
        <taxon>Pucciniales</taxon>
        <taxon>Pucciniaceae</taxon>
        <taxon>Puccinia</taxon>
    </lineage>
</organism>
<accession>A0A2N5V406</accession>
<name>A0A2N5V406_9BASI</name>
<dbReference type="EMBL" id="PGCI01000055">
    <property type="protein sequence ID" value="PLW44731.1"/>
    <property type="molecule type" value="Genomic_DNA"/>
</dbReference>
<evidence type="ECO:0000313" key="3">
    <source>
        <dbReference type="Proteomes" id="UP000235392"/>
    </source>
</evidence>
<protein>
    <submittedName>
        <fullName evidence="2">Uncharacterized protein</fullName>
    </submittedName>
</protein>
<dbReference type="Proteomes" id="UP000235392">
    <property type="component" value="Unassembled WGS sequence"/>
</dbReference>
<dbReference type="EMBL" id="PGCI01000645">
    <property type="protein sequence ID" value="PLW23020.1"/>
    <property type="molecule type" value="Genomic_DNA"/>
</dbReference>
<gene>
    <name evidence="2" type="ORF">PCASD_05866</name>
    <name evidence="1" type="ORF">PCASD_14082</name>
</gene>
<proteinExistence type="predicted"/>
<sequence>MSNLSLWATVSQVNVHRAIGLFPGPFVWLRLLSGSVRPPCNNQCVSDVLEAAPVRR</sequence>
<reference evidence="2 3" key="1">
    <citation type="submission" date="2017-11" db="EMBL/GenBank/DDBJ databases">
        <title>De novo assembly and phasing of dikaryotic genomes from two isolates of Puccinia coronata f. sp. avenae, the causal agent of oat crown rust.</title>
        <authorList>
            <person name="Miller M.E."/>
            <person name="Zhang Y."/>
            <person name="Omidvar V."/>
            <person name="Sperschneider J."/>
            <person name="Schwessinger B."/>
            <person name="Raley C."/>
            <person name="Palmer J.M."/>
            <person name="Garnica D."/>
            <person name="Upadhyaya N."/>
            <person name="Rathjen J."/>
            <person name="Taylor J.M."/>
            <person name="Park R.F."/>
            <person name="Dodds P.N."/>
            <person name="Hirsch C.D."/>
            <person name="Kianian S.F."/>
            <person name="Figueroa M."/>
        </authorList>
    </citation>
    <scope>NUCLEOTIDE SEQUENCE [LARGE SCALE GENOMIC DNA]</scope>
    <source>
        <strain evidence="2">12SD80</strain>
    </source>
</reference>